<keyword evidence="5" id="KW-1185">Reference proteome</keyword>
<dbReference type="OrthoDB" id="9797223at2"/>
<accession>A0A165YE36</accession>
<sequence>MLALERQKKIVEYVKEKKIATVAELAVYFNVHEATIRRDLSLLESEGKLRRTHGGVVIEEDKVKSEPSFQDRETVQFEEKRRIGMRAAQFIQDGENIILDSGTTTVHIAEAILDRKNITVITNDINVAAKLRFSNGIKVIVTGGTLYPESYMLNGLIADEVLGNLHVDKAFIGTPALHHKFGLTHFDEQIAATKRSMIKAAKSVYVVTDHTKVGRIALHTVASPNQIDAVIIGSELSEIEIKKWENSGVNLHLV</sequence>
<dbReference type="PANTHER" id="PTHR30363:SF44">
    <property type="entry name" value="AGA OPERON TRANSCRIPTIONAL REPRESSOR-RELATED"/>
    <property type="match status" value="1"/>
</dbReference>
<reference evidence="4 5" key="1">
    <citation type="submission" date="2016-04" db="EMBL/GenBank/DDBJ databases">
        <title>Draft genome sequence of Aeribacillus pallidus 8m3 from petroleum reservoir.</title>
        <authorList>
            <person name="Poltaraus A.B."/>
            <person name="Nazina T.N."/>
            <person name="Tourova T.P."/>
            <person name="Malakho S.M."/>
            <person name="Korshunova A.V."/>
            <person name="Sokolova D.S."/>
        </authorList>
    </citation>
    <scope>NUCLEOTIDE SEQUENCE [LARGE SCALE GENOMIC DNA]</scope>
    <source>
        <strain evidence="4 5">8m3</strain>
    </source>
</reference>
<dbReference type="InterPro" id="IPR037171">
    <property type="entry name" value="NagB/RpiA_transferase-like"/>
</dbReference>
<evidence type="ECO:0000259" key="3">
    <source>
        <dbReference type="PROSITE" id="PS51000"/>
    </source>
</evidence>
<dbReference type="InterPro" id="IPR050313">
    <property type="entry name" value="Carb_Metab_HTH_regulators"/>
</dbReference>
<keyword evidence="1" id="KW-0805">Transcription regulation</keyword>
<dbReference type="Proteomes" id="UP000076476">
    <property type="component" value="Unassembled WGS sequence"/>
</dbReference>
<keyword evidence="2" id="KW-0804">Transcription</keyword>
<dbReference type="SMART" id="SM00420">
    <property type="entry name" value="HTH_DEOR"/>
    <property type="match status" value="1"/>
</dbReference>
<evidence type="ECO:0000313" key="4">
    <source>
        <dbReference type="EMBL" id="KZN96978.1"/>
    </source>
</evidence>
<evidence type="ECO:0000256" key="1">
    <source>
        <dbReference type="ARBA" id="ARBA00023015"/>
    </source>
</evidence>
<dbReference type="InterPro" id="IPR036390">
    <property type="entry name" value="WH_DNA-bd_sf"/>
</dbReference>
<dbReference type="RefSeq" id="WP_063387235.1">
    <property type="nucleotide sequence ID" value="NZ_LWBR01000013.1"/>
</dbReference>
<dbReference type="AlphaFoldDB" id="A0A165YE36"/>
<dbReference type="STRING" id="33936.AZI98_05265"/>
<gene>
    <name evidence="4" type="ORF">AZI98_05265</name>
</gene>
<dbReference type="InterPro" id="IPR036388">
    <property type="entry name" value="WH-like_DNA-bd_sf"/>
</dbReference>
<dbReference type="Gene3D" id="1.10.10.10">
    <property type="entry name" value="Winged helix-like DNA-binding domain superfamily/Winged helix DNA-binding domain"/>
    <property type="match status" value="1"/>
</dbReference>
<dbReference type="Pfam" id="PF00455">
    <property type="entry name" value="DeoRC"/>
    <property type="match status" value="1"/>
</dbReference>
<organism evidence="4 5">
    <name type="scientific">Aeribacillus pallidus</name>
    <dbReference type="NCBI Taxonomy" id="33936"/>
    <lineage>
        <taxon>Bacteria</taxon>
        <taxon>Bacillati</taxon>
        <taxon>Bacillota</taxon>
        <taxon>Bacilli</taxon>
        <taxon>Bacillales</taxon>
        <taxon>Bacillaceae</taxon>
        <taxon>Aeribacillus</taxon>
    </lineage>
</organism>
<dbReference type="Pfam" id="PF08220">
    <property type="entry name" value="HTH_DeoR"/>
    <property type="match status" value="1"/>
</dbReference>
<evidence type="ECO:0000313" key="5">
    <source>
        <dbReference type="Proteomes" id="UP000076476"/>
    </source>
</evidence>
<dbReference type="PRINTS" id="PR00037">
    <property type="entry name" value="HTHLACR"/>
</dbReference>
<dbReference type="PROSITE" id="PS51000">
    <property type="entry name" value="HTH_DEOR_2"/>
    <property type="match status" value="1"/>
</dbReference>
<dbReference type="GO" id="GO:0003700">
    <property type="term" value="F:DNA-binding transcription factor activity"/>
    <property type="evidence" value="ECO:0007669"/>
    <property type="project" value="InterPro"/>
</dbReference>
<dbReference type="SUPFAM" id="SSF100950">
    <property type="entry name" value="NagB/RpiA/CoA transferase-like"/>
    <property type="match status" value="1"/>
</dbReference>
<dbReference type="EMBL" id="LWBR01000013">
    <property type="protein sequence ID" value="KZN96978.1"/>
    <property type="molecule type" value="Genomic_DNA"/>
</dbReference>
<dbReference type="InterPro" id="IPR014036">
    <property type="entry name" value="DeoR-like_C"/>
</dbReference>
<name>A0A165YE36_9BACI</name>
<proteinExistence type="predicted"/>
<protein>
    <submittedName>
        <fullName evidence="4">DeoR family transcriptional regulator</fullName>
    </submittedName>
</protein>
<dbReference type="PANTHER" id="PTHR30363">
    <property type="entry name" value="HTH-TYPE TRANSCRIPTIONAL REGULATOR SRLR-RELATED"/>
    <property type="match status" value="1"/>
</dbReference>
<dbReference type="SMART" id="SM01134">
    <property type="entry name" value="DeoRC"/>
    <property type="match status" value="1"/>
</dbReference>
<dbReference type="SUPFAM" id="SSF46785">
    <property type="entry name" value="Winged helix' DNA-binding domain"/>
    <property type="match status" value="1"/>
</dbReference>
<feature type="domain" description="HTH deoR-type" evidence="3">
    <location>
        <begin position="3"/>
        <end position="58"/>
    </location>
</feature>
<dbReference type="InterPro" id="IPR001034">
    <property type="entry name" value="DeoR_HTH"/>
</dbReference>
<comment type="caution">
    <text evidence="4">The sequence shown here is derived from an EMBL/GenBank/DDBJ whole genome shotgun (WGS) entry which is preliminary data.</text>
</comment>
<evidence type="ECO:0000256" key="2">
    <source>
        <dbReference type="ARBA" id="ARBA00023163"/>
    </source>
</evidence>
<dbReference type="Gene3D" id="3.40.50.1360">
    <property type="match status" value="1"/>
</dbReference>